<dbReference type="RefSeq" id="WP_111316740.1">
    <property type="nucleotide sequence ID" value="NZ_QKZT01000002.1"/>
</dbReference>
<sequence>MRAFKNLSFGLFFLLFASCGSTKAINPMSLLTGNSWLLSSLKSNGLDMNQFVGGIPSLSFLDGGKLAGFSGCNNFSGNFSLEGTAIKLDPGAMTKKMCPGSGEQDFISALSEVGDLKIEKDKLTLLDGATELMSFVPKKD</sequence>
<dbReference type="InterPro" id="IPR053147">
    <property type="entry name" value="Hsp_HslJ-like"/>
</dbReference>
<dbReference type="Gene3D" id="2.40.128.270">
    <property type="match status" value="1"/>
</dbReference>
<dbReference type="InterPro" id="IPR005184">
    <property type="entry name" value="DUF306_Meta_HslJ"/>
</dbReference>
<protein>
    <submittedName>
        <fullName evidence="3">Heat shock protein HslJ</fullName>
    </submittedName>
</protein>
<evidence type="ECO:0000313" key="3">
    <source>
        <dbReference type="EMBL" id="PZX56721.1"/>
    </source>
</evidence>
<dbReference type="Pfam" id="PF03724">
    <property type="entry name" value="META"/>
    <property type="match status" value="1"/>
</dbReference>
<comment type="caution">
    <text evidence="3">The sequence shown here is derived from an EMBL/GenBank/DDBJ whole genome shotgun (WGS) entry which is preliminary data.</text>
</comment>
<dbReference type="PANTHER" id="PTHR35535:SF2">
    <property type="entry name" value="DUF306 DOMAIN-CONTAINING PROTEIN"/>
    <property type="match status" value="1"/>
</dbReference>
<dbReference type="EMBL" id="QKZT01000002">
    <property type="protein sequence ID" value="PZX56721.1"/>
    <property type="molecule type" value="Genomic_DNA"/>
</dbReference>
<feature type="domain" description="DUF306" evidence="2">
    <location>
        <begin position="31"/>
        <end position="135"/>
    </location>
</feature>
<dbReference type="PROSITE" id="PS51257">
    <property type="entry name" value="PROKAR_LIPOPROTEIN"/>
    <property type="match status" value="1"/>
</dbReference>
<proteinExistence type="predicted"/>
<feature type="chain" id="PRO_5016109525" evidence="1">
    <location>
        <begin position="25"/>
        <end position="140"/>
    </location>
</feature>
<keyword evidence="3" id="KW-0346">Stress response</keyword>
<evidence type="ECO:0000259" key="2">
    <source>
        <dbReference type="Pfam" id="PF03724"/>
    </source>
</evidence>
<dbReference type="Proteomes" id="UP000248882">
    <property type="component" value="Unassembled WGS sequence"/>
</dbReference>
<feature type="signal peptide" evidence="1">
    <location>
        <begin position="1"/>
        <end position="24"/>
    </location>
</feature>
<dbReference type="OrthoDB" id="880459at2"/>
<organism evidence="3 4">
    <name type="scientific">Algoriphagus chordae</name>
    <dbReference type="NCBI Taxonomy" id="237019"/>
    <lineage>
        <taxon>Bacteria</taxon>
        <taxon>Pseudomonadati</taxon>
        <taxon>Bacteroidota</taxon>
        <taxon>Cytophagia</taxon>
        <taxon>Cytophagales</taxon>
        <taxon>Cyclobacteriaceae</taxon>
        <taxon>Algoriphagus</taxon>
    </lineage>
</organism>
<keyword evidence="1" id="KW-0732">Signal</keyword>
<dbReference type="PANTHER" id="PTHR35535">
    <property type="entry name" value="HEAT SHOCK PROTEIN HSLJ"/>
    <property type="match status" value="1"/>
</dbReference>
<dbReference type="InterPro" id="IPR038670">
    <property type="entry name" value="HslJ-like_sf"/>
</dbReference>
<evidence type="ECO:0000313" key="4">
    <source>
        <dbReference type="Proteomes" id="UP000248882"/>
    </source>
</evidence>
<accession>A0A2W7R9B6</accession>
<keyword evidence="4" id="KW-1185">Reference proteome</keyword>
<reference evidence="3 4" key="1">
    <citation type="submission" date="2018-06" db="EMBL/GenBank/DDBJ databases">
        <title>Genomic Encyclopedia of Archaeal and Bacterial Type Strains, Phase II (KMG-II): from individual species to whole genera.</title>
        <authorList>
            <person name="Goeker M."/>
        </authorList>
    </citation>
    <scope>NUCLEOTIDE SEQUENCE [LARGE SCALE GENOMIC DNA]</scope>
    <source>
        <strain evidence="3 4">DSM 19830</strain>
    </source>
</reference>
<name>A0A2W7R9B6_9BACT</name>
<gene>
    <name evidence="3" type="ORF">LV85_00653</name>
</gene>
<evidence type="ECO:0000256" key="1">
    <source>
        <dbReference type="SAM" id="SignalP"/>
    </source>
</evidence>
<dbReference type="AlphaFoldDB" id="A0A2W7R9B6"/>